<dbReference type="Pfam" id="PF04070">
    <property type="entry name" value="DUF378"/>
    <property type="match status" value="1"/>
</dbReference>
<dbReference type="Proteomes" id="UP001057991">
    <property type="component" value="Chromosome"/>
</dbReference>
<evidence type="ECO:0000313" key="2">
    <source>
        <dbReference type="EMBL" id="UWP96404.1"/>
    </source>
</evidence>
<evidence type="ECO:0000256" key="1">
    <source>
        <dbReference type="SAM" id="Phobius"/>
    </source>
</evidence>
<organism evidence="2 3">
    <name type="scientific">Aliiroseovarius crassostreae</name>
    <dbReference type="NCBI Taxonomy" id="154981"/>
    <lineage>
        <taxon>Bacteria</taxon>
        <taxon>Pseudomonadati</taxon>
        <taxon>Pseudomonadota</taxon>
        <taxon>Alphaproteobacteria</taxon>
        <taxon>Rhodobacterales</taxon>
        <taxon>Paracoccaceae</taxon>
        <taxon>Aliiroseovarius</taxon>
    </lineage>
</organism>
<dbReference type="EMBL" id="CP080776">
    <property type="protein sequence ID" value="UWP96404.1"/>
    <property type="molecule type" value="Genomic_DNA"/>
</dbReference>
<dbReference type="AlphaFoldDB" id="A0A9Q9HDX7"/>
<protein>
    <submittedName>
        <fullName evidence="2">DUF378 domain-containing protein</fullName>
    </submittedName>
</protein>
<dbReference type="PANTHER" id="PTHR37304">
    <property type="entry name" value="MEMBRANE PROTEIN-RELATED"/>
    <property type="match status" value="1"/>
</dbReference>
<keyword evidence="1" id="KW-0472">Membrane</keyword>
<dbReference type="RefSeq" id="WP_259806548.1">
    <property type="nucleotide sequence ID" value="NZ_CP080776.1"/>
</dbReference>
<dbReference type="InterPro" id="IPR007211">
    <property type="entry name" value="DUF378"/>
</dbReference>
<feature type="transmembrane region" description="Helical" evidence="1">
    <location>
        <begin position="39"/>
        <end position="57"/>
    </location>
</feature>
<sequence length="67" mass="7037">MTYTHLVTLILVCIGGVNWGLVGLANFDLVAALLGDMSILSRIVYLLVGVSAVYQLVGVSRCLKAAA</sequence>
<keyword evidence="1" id="KW-0812">Transmembrane</keyword>
<proteinExistence type="predicted"/>
<accession>A0A9Q9HDX7</accession>
<keyword evidence="1" id="KW-1133">Transmembrane helix</keyword>
<reference evidence="2" key="1">
    <citation type="submission" date="2021-08" db="EMBL/GenBank/DDBJ databases">
        <authorList>
            <person name="Nwanade C."/>
            <person name="Wang M."/>
            <person name="Masoudi A."/>
            <person name="Yu Z."/>
            <person name="Liu J."/>
        </authorList>
    </citation>
    <scope>NUCLEOTIDE SEQUENCE</scope>
    <source>
        <strain evidence="2">S056</strain>
    </source>
</reference>
<evidence type="ECO:0000313" key="3">
    <source>
        <dbReference type="Proteomes" id="UP001057991"/>
    </source>
</evidence>
<dbReference type="PANTHER" id="PTHR37304:SF1">
    <property type="entry name" value="MEMBRANE PROTEIN"/>
    <property type="match status" value="1"/>
</dbReference>
<gene>
    <name evidence="2" type="ORF">K3X48_05340</name>
</gene>
<feature type="transmembrane region" description="Helical" evidence="1">
    <location>
        <begin position="6"/>
        <end position="27"/>
    </location>
</feature>
<name>A0A9Q9HDX7_9RHOB</name>